<dbReference type="Gene3D" id="1.25.40.10">
    <property type="entry name" value="Tetratricopeptide repeat domain"/>
    <property type="match status" value="1"/>
</dbReference>
<keyword evidence="3" id="KW-1185">Reference proteome</keyword>
<feature type="compositionally biased region" description="Basic and acidic residues" evidence="1">
    <location>
        <begin position="235"/>
        <end position="257"/>
    </location>
</feature>
<protein>
    <submittedName>
        <fullName evidence="2">Tetratricopeptide repeat protein</fullName>
    </submittedName>
</protein>
<evidence type="ECO:0000313" key="3">
    <source>
        <dbReference type="Proteomes" id="UP001596113"/>
    </source>
</evidence>
<feature type="region of interest" description="Disordered" evidence="1">
    <location>
        <begin position="235"/>
        <end position="278"/>
    </location>
</feature>
<organism evidence="2 3">
    <name type="scientific">Cohnella soli</name>
    <dbReference type="NCBI Taxonomy" id="425005"/>
    <lineage>
        <taxon>Bacteria</taxon>
        <taxon>Bacillati</taxon>
        <taxon>Bacillota</taxon>
        <taxon>Bacilli</taxon>
        <taxon>Bacillales</taxon>
        <taxon>Paenibacillaceae</taxon>
        <taxon>Cohnella</taxon>
    </lineage>
</organism>
<name>A0ABW0I1W7_9BACL</name>
<dbReference type="EMBL" id="JBHSMI010000067">
    <property type="protein sequence ID" value="MFC5407294.1"/>
    <property type="molecule type" value="Genomic_DNA"/>
</dbReference>
<reference evidence="3" key="1">
    <citation type="journal article" date="2019" name="Int. J. Syst. Evol. Microbiol.">
        <title>The Global Catalogue of Microorganisms (GCM) 10K type strain sequencing project: providing services to taxonomists for standard genome sequencing and annotation.</title>
        <authorList>
            <consortium name="The Broad Institute Genomics Platform"/>
            <consortium name="The Broad Institute Genome Sequencing Center for Infectious Disease"/>
            <person name="Wu L."/>
            <person name="Ma J."/>
        </authorList>
    </citation>
    <scope>NUCLEOTIDE SEQUENCE [LARGE SCALE GENOMIC DNA]</scope>
    <source>
        <strain evidence="3">CGMCC 1.18575</strain>
    </source>
</reference>
<dbReference type="Proteomes" id="UP001596113">
    <property type="component" value="Unassembled WGS sequence"/>
</dbReference>
<comment type="caution">
    <text evidence="2">The sequence shown here is derived from an EMBL/GenBank/DDBJ whole genome shotgun (WGS) entry which is preliminary data.</text>
</comment>
<gene>
    <name evidence="2" type="ORF">ACFPOF_31580</name>
</gene>
<dbReference type="InterPro" id="IPR011990">
    <property type="entry name" value="TPR-like_helical_dom_sf"/>
</dbReference>
<evidence type="ECO:0000313" key="2">
    <source>
        <dbReference type="EMBL" id="MFC5407294.1"/>
    </source>
</evidence>
<accession>A0ABW0I1W7</accession>
<proteinExistence type="predicted"/>
<evidence type="ECO:0000256" key="1">
    <source>
        <dbReference type="SAM" id="MobiDB-lite"/>
    </source>
</evidence>
<dbReference type="SUPFAM" id="SSF48452">
    <property type="entry name" value="TPR-like"/>
    <property type="match status" value="1"/>
</dbReference>
<sequence>MTKKLLIAVSLLLVAVAVGFYFWWTKPYKLPEITPGITIEQYGLDFSEEMRTYPAVSTISDSIADLQQAVAKAPDNLAYSNALRTAMARADQAEAFIAFANEMGSETQRLKLQKALAYIDQLQNPDLGTASLGQISSRSISILNEIISENPYDWLAHYARGLNNLYWPSGLQRTDKAIQDLAYCLAVAKQLMPQMDSPLWPMIYTAYGDALVKAGKSQEGIAVWKEGAKRFPEDKPLADRKSLNSEEARERVKETRGIDTFQRPDPSISDLSVLWDTK</sequence>
<dbReference type="RefSeq" id="WP_378139831.1">
    <property type="nucleotide sequence ID" value="NZ_JBHSMI010000067.1"/>
</dbReference>